<evidence type="ECO:0000259" key="15">
    <source>
        <dbReference type="PROSITE" id="PS51462"/>
    </source>
</evidence>
<feature type="binding site" evidence="13">
    <location>
        <position position="273"/>
    </location>
    <ligand>
        <name>Mg(2+)</name>
        <dbReference type="ChEBI" id="CHEBI:18420"/>
        <label>1</label>
    </ligand>
</feature>
<dbReference type="AlphaFoldDB" id="A0A6B3RQZ8"/>
<gene>
    <name evidence="16" type="ORF">G3572_04850</name>
</gene>
<evidence type="ECO:0000256" key="2">
    <source>
        <dbReference type="ARBA" id="ARBA00007482"/>
    </source>
</evidence>
<dbReference type="GO" id="GO:0005829">
    <property type="term" value="C:cytosol"/>
    <property type="evidence" value="ECO:0007669"/>
    <property type="project" value="TreeGrafter"/>
</dbReference>
<dbReference type="InterPro" id="IPR020084">
    <property type="entry name" value="NUDIX_hydrolase_CS"/>
</dbReference>
<keyword evidence="17" id="KW-1185">Reference proteome</keyword>
<dbReference type="InterPro" id="IPR000086">
    <property type="entry name" value="NUDIX_hydrolase_dom"/>
</dbReference>
<dbReference type="Gene3D" id="3.90.79.10">
    <property type="entry name" value="Nucleoside Triphosphate Pyrophosphohydrolase"/>
    <property type="match status" value="1"/>
</dbReference>
<dbReference type="GO" id="GO:0046872">
    <property type="term" value="F:metal ion binding"/>
    <property type="evidence" value="ECO:0007669"/>
    <property type="project" value="UniProtKB-KW"/>
</dbReference>
<dbReference type="CDD" id="cd24155">
    <property type="entry name" value="NUDIX_ADPRase"/>
    <property type="match status" value="1"/>
</dbReference>
<evidence type="ECO:0000256" key="12">
    <source>
        <dbReference type="ARBA" id="ARBA00049546"/>
    </source>
</evidence>
<accession>A0A6B3RQZ8</accession>
<proteinExistence type="inferred from homology"/>
<feature type="binding site" evidence="13">
    <location>
        <position position="277"/>
    </location>
    <ligand>
        <name>Mg(2+)</name>
        <dbReference type="ChEBI" id="CHEBI:18420"/>
        <label>1</label>
    </ligand>
</feature>
<feature type="domain" description="Nudix hydrolase" evidence="15">
    <location>
        <begin position="215"/>
        <end position="355"/>
    </location>
</feature>
<comment type="function">
    <text evidence="8">Acts on ADP-mannose and ADP-glucose as well as ADP-ribose. Prevents glycogen biosynthesis. The reaction catalyzed by this enzyme is a limiting step of the gluconeogenic process.</text>
</comment>
<evidence type="ECO:0000256" key="11">
    <source>
        <dbReference type="ARBA" id="ARBA00033056"/>
    </source>
</evidence>
<keyword evidence="6" id="KW-0378">Hydrolase</keyword>
<evidence type="ECO:0000256" key="3">
    <source>
        <dbReference type="ARBA" id="ARBA00012453"/>
    </source>
</evidence>
<dbReference type="EMBL" id="JAAIKE010000001">
    <property type="protein sequence ID" value="NEX45522.1"/>
    <property type="molecule type" value="Genomic_DNA"/>
</dbReference>
<dbReference type="PROSITE" id="PS51462">
    <property type="entry name" value="NUDIX"/>
    <property type="match status" value="1"/>
</dbReference>
<keyword evidence="5 13" id="KW-0479">Metal-binding</keyword>
<feature type="binding site" evidence="13">
    <location>
        <position position="257"/>
    </location>
    <ligand>
        <name>Mg(2+)</name>
        <dbReference type="ChEBI" id="CHEBI:18420"/>
        <label>1</label>
    </ligand>
</feature>
<keyword evidence="7 13" id="KW-0460">Magnesium</keyword>
<dbReference type="GO" id="GO:0019693">
    <property type="term" value="P:ribose phosphate metabolic process"/>
    <property type="evidence" value="ECO:0007669"/>
    <property type="project" value="TreeGrafter"/>
</dbReference>
<dbReference type="Pfam" id="PF00293">
    <property type="entry name" value="NUDIX"/>
    <property type="match status" value="1"/>
</dbReference>
<dbReference type="SUPFAM" id="SSF55811">
    <property type="entry name" value="Nudix"/>
    <property type="match status" value="1"/>
</dbReference>
<dbReference type="GO" id="GO:0006753">
    <property type="term" value="P:nucleoside phosphate metabolic process"/>
    <property type="evidence" value="ECO:0007669"/>
    <property type="project" value="TreeGrafter"/>
</dbReference>
<feature type="binding site" evidence="13">
    <location>
        <position position="326"/>
    </location>
    <ligand>
        <name>Mg(2+)</name>
        <dbReference type="ChEBI" id="CHEBI:18420"/>
        <label>1</label>
    </ligand>
</feature>
<evidence type="ECO:0000256" key="13">
    <source>
        <dbReference type="PIRSR" id="PIRSR604385-2"/>
    </source>
</evidence>
<evidence type="ECO:0000256" key="10">
    <source>
        <dbReference type="ARBA" id="ARBA00030308"/>
    </source>
</evidence>
<evidence type="ECO:0000313" key="17">
    <source>
        <dbReference type="Proteomes" id="UP000481421"/>
    </source>
</evidence>
<evidence type="ECO:0000256" key="6">
    <source>
        <dbReference type="ARBA" id="ARBA00022801"/>
    </source>
</evidence>
<dbReference type="PANTHER" id="PTHR11839">
    <property type="entry name" value="UDP/ADP-SUGAR PYROPHOSPHATASE"/>
    <property type="match status" value="1"/>
</dbReference>
<dbReference type="NCBIfam" id="TIGR00052">
    <property type="entry name" value="nudix-type nucleoside diphosphatase, YffH/AdpP family"/>
    <property type="match status" value="1"/>
</dbReference>
<dbReference type="RefSeq" id="WP_164609503.1">
    <property type="nucleotide sequence ID" value="NZ_JAAIKE010000001.1"/>
</dbReference>
<dbReference type="PANTHER" id="PTHR11839:SF5">
    <property type="entry name" value="ADP-RIBOSE PYROPHOSPHATASE"/>
    <property type="match status" value="1"/>
</dbReference>
<comment type="similarity">
    <text evidence="2">Belongs to the Nudix hydrolase family. NudF subfamily.</text>
</comment>
<protein>
    <recommendedName>
        <fullName evidence="4">ADP-ribose pyrophosphatase</fullName>
        <ecNumber evidence="3">3.6.1.13</ecNumber>
    </recommendedName>
    <alternativeName>
        <fullName evidence="9">ADP-ribose diphosphatase</fullName>
    </alternativeName>
    <alternativeName>
        <fullName evidence="11">ADP-ribose phosphohydrolase</fullName>
    </alternativeName>
    <alternativeName>
        <fullName evidence="10">Adenosine diphosphoribose pyrophosphatase</fullName>
    </alternativeName>
</protein>
<evidence type="ECO:0000313" key="16">
    <source>
        <dbReference type="EMBL" id="NEX45522.1"/>
    </source>
</evidence>
<dbReference type="InterPro" id="IPR004385">
    <property type="entry name" value="NDP_pyrophosphatase"/>
</dbReference>
<comment type="caution">
    <text evidence="16">The sequence shown here is derived from an EMBL/GenBank/DDBJ whole genome shotgun (WGS) entry which is preliminary data.</text>
</comment>
<organism evidence="16 17">
    <name type="scientific">Pseudotabrizicola algicola</name>
    <dbReference type="NCBI Taxonomy" id="2709381"/>
    <lineage>
        <taxon>Bacteria</taxon>
        <taxon>Pseudomonadati</taxon>
        <taxon>Pseudomonadota</taxon>
        <taxon>Alphaproteobacteria</taxon>
        <taxon>Rhodobacterales</taxon>
        <taxon>Paracoccaceae</taxon>
        <taxon>Pseudotabrizicola</taxon>
    </lineage>
</organism>
<reference evidence="16 17" key="1">
    <citation type="submission" date="2020-02" db="EMBL/GenBank/DDBJ databases">
        <title>Rhodobacter algicola sp. nov., isolated from microalga culture.</title>
        <authorList>
            <person name="Park C.-Y."/>
        </authorList>
    </citation>
    <scope>NUCLEOTIDE SEQUENCE [LARGE SCALE GENOMIC DNA]</scope>
    <source>
        <strain evidence="16 17">ETT8</strain>
    </source>
</reference>
<evidence type="ECO:0000256" key="8">
    <source>
        <dbReference type="ARBA" id="ARBA00025164"/>
    </source>
</evidence>
<dbReference type="Proteomes" id="UP000481421">
    <property type="component" value="Unassembled WGS sequence"/>
</dbReference>
<evidence type="ECO:0000256" key="7">
    <source>
        <dbReference type="ARBA" id="ARBA00022842"/>
    </source>
</evidence>
<dbReference type="GO" id="GO:0019144">
    <property type="term" value="F:ADP-sugar diphosphatase activity"/>
    <property type="evidence" value="ECO:0007669"/>
    <property type="project" value="TreeGrafter"/>
</dbReference>
<dbReference type="EC" id="3.6.1.13" evidence="3"/>
<evidence type="ECO:0000256" key="4">
    <source>
        <dbReference type="ARBA" id="ARBA00013297"/>
    </source>
</evidence>
<sequence length="370" mass="39889">MSQLFLCGPLCHRPLLDVILGSGAALLPAVAADREGVAVDAPGAFALRRRRGQAVEGAVLEGASAEAHARLAFYARALGLAPQRLRVGTAAGSVAALAYALRPAPDDRDPWQPALWLAGHAELARETAAEVMAEYGRLAPARLQARLGSIMVRAASRLRARTASAPHSLRRPPAEVEVVARRQPYAHFFAVEEYDLSFRRFDGSMSAVVTRAAFVSTDAVTVLPYDPQRDRVLLVEQWRAGPFARGDGNPWQLEAIAGRIDAGETPEETARREAEEEAGLTLGPLRRVAEYYPSPGAKTEFLYSYVAQADLPDGTGGVFGVADEAEDIRTHIVSLDQALALVESGEIANAPLALSLLWLARERERFRAPS</sequence>
<dbReference type="InterPro" id="IPR015797">
    <property type="entry name" value="NUDIX_hydrolase-like_dom_sf"/>
</dbReference>
<comment type="cofactor">
    <cofactor evidence="1 13">
        <name>Mg(2+)</name>
        <dbReference type="ChEBI" id="CHEBI:18420"/>
    </cofactor>
</comment>
<evidence type="ECO:0000256" key="1">
    <source>
        <dbReference type="ARBA" id="ARBA00001946"/>
    </source>
</evidence>
<feature type="short sequence motif" description="Nudix box" evidence="14">
    <location>
        <begin position="258"/>
        <end position="280"/>
    </location>
</feature>
<evidence type="ECO:0000256" key="5">
    <source>
        <dbReference type="ARBA" id="ARBA00022723"/>
    </source>
</evidence>
<dbReference type="PROSITE" id="PS00893">
    <property type="entry name" value="NUDIX_BOX"/>
    <property type="match status" value="1"/>
</dbReference>
<name>A0A6B3RQZ8_9RHOB</name>
<dbReference type="GO" id="GO:0047631">
    <property type="term" value="F:ADP-ribose diphosphatase activity"/>
    <property type="evidence" value="ECO:0007669"/>
    <property type="project" value="UniProtKB-EC"/>
</dbReference>
<evidence type="ECO:0000256" key="14">
    <source>
        <dbReference type="PIRSR" id="PIRSR604385-3"/>
    </source>
</evidence>
<comment type="catalytic activity">
    <reaction evidence="12">
        <text>ADP-D-ribose + H2O = D-ribose 5-phosphate + AMP + 2 H(+)</text>
        <dbReference type="Rhea" id="RHEA:10412"/>
        <dbReference type="ChEBI" id="CHEBI:15377"/>
        <dbReference type="ChEBI" id="CHEBI:15378"/>
        <dbReference type="ChEBI" id="CHEBI:57967"/>
        <dbReference type="ChEBI" id="CHEBI:78346"/>
        <dbReference type="ChEBI" id="CHEBI:456215"/>
        <dbReference type="EC" id="3.6.1.13"/>
    </reaction>
</comment>
<evidence type="ECO:0000256" key="9">
    <source>
        <dbReference type="ARBA" id="ARBA00030162"/>
    </source>
</evidence>